<reference evidence="4" key="1">
    <citation type="submission" date="2025-08" db="UniProtKB">
        <authorList>
            <consortium name="RefSeq"/>
        </authorList>
    </citation>
    <scope>IDENTIFICATION</scope>
    <source>
        <strain evidence="4">Wakin</strain>
        <tissue evidence="4">Muscle</tissue>
    </source>
</reference>
<dbReference type="AlphaFoldDB" id="A0A6P6KPI9"/>
<evidence type="ECO:0000313" key="4">
    <source>
        <dbReference type="RefSeq" id="XP_026073067.1"/>
    </source>
</evidence>
<dbReference type="InterPro" id="IPR008197">
    <property type="entry name" value="WAP_dom"/>
</dbReference>
<feature type="signal peptide" evidence="1">
    <location>
        <begin position="1"/>
        <end position="25"/>
    </location>
</feature>
<dbReference type="Pfam" id="PF00095">
    <property type="entry name" value="WAP"/>
    <property type="match status" value="1"/>
</dbReference>
<keyword evidence="1" id="KW-0732">Signal</keyword>
<organism evidence="3 4">
    <name type="scientific">Carassius auratus</name>
    <name type="common">Goldfish</name>
    <dbReference type="NCBI Taxonomy" id="7957"/>
    <lineage>
        <taxon>Eukaryota</taxon>
        <taxon>Metazoa</taxon>
        <taxon>Chordata</taxon>
        <taxon>Craniata</taxon>
        <taxon>Vertebrata</taxon>
        <taxon>Euteleostomi</taxon>
        <taxon>Actinopterygii</taxon>
        <taxon>Neopterygii</taxon>
        <taxon>Teleostei</taxon>
        <taxon>Ostariophysi</taxon>
        <taxon>Cypriniformes</taxon>
        <taxon>Cyprinidae</taxon>
        <taxon>Cyprininae</taxon>
        <taxon>Carassius</taxon>
    </lineage>
</organism>
<protein>
    <submittedName>
        <fullName evidence="4">Perlwapin-like</fullName>
    </submittedName>
</protein>
<dbReference type="RefSeq" id="XP_026073067.1">
    <property type="nucleotide sequence ID" value="XM_026217282.1"/>
</dbReference>
<dbReference type="Gene3D" id="4.10.75.10">
    <property type="entry name" value="Elafin-like"/>
    <property type="match status" value="1"/>
</dbReference>
<keyword evidence="3" id="KW-1185">Reference proteome</keyword>
<feature type="domain" description="WAP" evidence="2">
    <location>
        <begin position="77"/>
        <end position="106"/>
    </location>
</feature>
<evidence type="ECO:0000313" key="3">
    <source>
        <dbReference type="Proteomes" id="UP000515129"/>
    </source>
</evidence>
<dbReference type="InterPro" id="IPR036645">
    <property type="entry name" value="Elafin-like_sf"/>
</dbReference>
<dbReference type="GeneID" id="113052833"/>
<dbReference type="GO" id="GO:0030414">
    <property type="term" value="F:peptidase inhibitor activity"/>
    <property type="evidence" value="ECO:0007669"/>
    <property type="project" value="InterPro"/>
</dbReference>
<gene>
    <name evidence="4" type="primary">LOC113052833</name>
</gene>
<accession>A0A6P6KPI9</accession>
<sequence>MTARMYCSFGAVLLCLFGNLNITDATLGIGGLRLKDLLSHRGCSSDRPCSGRQYCSERPGCSRFQCDPVSSQPGSMKPGQCPDPKNIPLSAKNCVHDGQCPATQKCLPNHQWPWMQ</sequence>
<feature type="chain" id="PRO_5028461615" evidence="1">
    <location>
        <begin position="26"/>
        <end position="116"/>
    </location>
</feature>
<dbReference type="KEGG" id="caua:113052833"/>
<evidence type="ECO:0000259" key="2">
    <source>
        <dbReference type="Pfam" id="PF00095"/>
    </source>
</evidence>
<dbReference type="SUPFAM" id="SSF57256">
    <property type="entry name" value="Elafin-like"/>
    <property type="match status" value="1"/>
</dbReference>
<dbReference type="Proteomes" id="UP000515129">
    <property type="component" value="Chromosome 33"/>
</dbReference>
<dbReference type="GO" id="GO:0005576">
    <property type="term" value="C:extracellular region"/>
    <property type="evidence" value="ECO:0007669"/>
    <property type="project" value="InterPro"/>
</dbReference>
<name>A0A6P6KPI9_CARAU</name>
<dbReference type="OrthoDB" id="4473401at2759"/>
<evidence type="ECO:0000256" key="1">
    <source>
        <dbReference type="SAM" id="SignalP"/>
    </source>
</evidence>
<proteinExistence type="predicted"/>